<sequence>VLVSTAKLNEAVRLAVSVEAYRQFVLIQVVLDDDAVGIY</sequence>
<gene>
    <name evidence="1" type="ORF">Tci_929647</name>
</gene>
<accession>A0A699XI58</accession>
<reference evidence="1" key="1">
    <citation type="journal article" date="2019" name="Sci. Rep.">
        <title>Draft genome of Tanacetum cinerariifolium, the natural source of mosquito coil.</title>
        <authorList>
            <person name="Yamashiro T."/>
            <person name="Shiraishi A."/>
            <person name="Satake H."/>
            <person name="Nakayama K."/>
        </authorList>
    </citation>
    <scope>NUCLEOTIDE SEQUENCE</scope>
</reference>
<proteinExistence type="predicted"/>
<name>A0A699XI58_TANCI</name>
<feature type="non-terminal residue" evidence="1">
    <location>
        <position position="1"/>
    </location>
</feature>
<organism evidence="1">
    <name type="scientific">Tanacetum cinerariifolium</name>
    <name type="common">Dalmatian daisy</name>
    <name type="synonym">Chrysanthemum cinerariifolium</name>
    <dbReference type="NCBI Taxonomy" id="118510"/>
    <lineage>
        <taxon>Eukaryota</taxon>
        <taxon>Viridiplantae</taxon>
        <taxon>Streptophyta</taxon>
        <taxon>Embryophyta</taxon>
        <taxon>Tracheophyta</taxon>
        <taxon>Spermatophyta</taxon>
        <taxon>Magnoliopsida</taxon>
        <taxon>eudicotyledons</taxon>
        <taxon>Gunneridae</taxon>
        <taxon>Pentapetalae</taxon>
        <taxon>asterids</taxon>
        <taxon>campanulids</taxon>
        <taxon>Asterales</taxon>
        <taxon>Asteraceae</taxon>
        <taxon>Asteroideae</taxon>
        <taxon>Anthemideae</taxon>
        <taxon>Anthemidinae</taxon>
        <taxon>Tanacetum</taxon>
    </lineage>
</organism>
<dbReference type="EMBL" id="BKCJ011843854">
    <property type="protein sequence ID" value="GFD57678.1"/>
    <property type="molecule type" value="Genomic_DNA"/>
</dbReference>
<evidence type="ECO:0000313" key="1">
    <source>
        <dbReference type="EMBL" id="GFD57678.1"/>
    </source>
</evidence>
<dbReference type="AlphaFoldDB" id="A0A699XI58"/>
<comment type="caution">
    <text evidence="1">The sequence shown here is derived from an EMBL/GenBank/DDBJ whole genome shotgun (WGS) entry which is preliminary data.</text>
</comment>
<protein>
    <submittedName>
        <fullName evidence="1">Uncharacterized protein</fullName>
    </submittedName>
</protein>